<sequence>NRNKIKIKIKIKAKIKTKIKTKTNIKSKNKNNNNNNNNAHNGNEDHISRISNKGKHKKTSDEKTAKINTTKWNRALDIIHADQILSSDVRAKRTARIKSLITSDPAMKQVTKSMEVEVDGNEQKELNIQCTVQSDNSITQDMPFEC</sequence>
<feature type="region of interest" description="Disordered" evidence="1">
    <location>
        <begin position="18"/>
        <end position="66"/>
    </location>
</feature>
<proteinExistence type="predicted"/>
<dbReference type="Proteomes" id="UP000023152">
    <property type="component" value="Unassembled WGS sequence"/>
</dbReference>
<gene>
    <name evidence="2" type="ORF">RFI_23405</name>
</gene>
<keyword evidence="3" id="KW-1185">Reference proteome</keyword>
<reference evidence="2 3" key="1">
    <citation type="journal article" date="2013" name="Curr. Biol.">
        <title>The Genome of the Foraminiferan Reticulomyxa filosa.</title>
        <authorList>
            <person name="Glockner G."/>
            <person name="Hulsmann N."/>
            <person name="Schleicher M."/>
            <person name="Noegel A.A."/>
            <person name="Eichinger L."/>
            <person name="Gallinger C."/>
            <person name="Pawlowski J."/>
            <person name="Sierra R."/>
            <person name="Euteneuer U."/>
            <person name="Pillet L."/>
            <person name="Moustafa A."/>
            <person name="Platzer M."/>
            <person name="Groth M."/>
            <person name="Szafranski K."/>
            <person name="Schliwa M."/>
        </authorList>
    </citation>
    <scope>NUCLEOTIDE SEQUENCE [LARGE SCALE GENOMIC DNA]</scope>
</reference>
<evidence type="ECO:0000313" key="2">
    <source>
        <dbReference type="EMBL" id="ETO13963.1"/>
    </source>
</evidence>
<feature type="compositionally biased region" description="Basic residues" evidence="1">
    <location>
        <begin position="18"/>
        <end position="29"/>
    </location>
</feature>
<accession>X6MIY4</accession>
<comment type="caution">
    <text evidence="2">The sequence shown here is derived from an EMBL/GenBank/DDBJ whole genome shotgun (WGS) entry which is preliminary data.</text>
</comment>
<dbReference type="EMBL" id="ASPP01020297">
    <property type="protein sequence ID" value="ETO13963.1"/>
    <property type="molecule type" value="Genomic_DNA"/>
</dbReference>
<dbReference type="AlphaFoldDB" id="X6MIY4"/>
<organism evidence="2 3">
    <name type="scientific">Reticulomyxa filosa</name>
    <dbReference type="NCBI Taxonomy" id="46433"/>
    <lineage>
        <taxon>Eukaryota</taxon>
        <taxon>Sar</taxon>
        <taxon>Rhizaria</taxon>
        <taxon>Retaria</taxon>
        <taxon>Foraminifera</taxon>
        <taxon>Monothalamids</taxon>
        <taxon>Reticulomyxidae</taxon>
        <taxon>Reticulomyxa</taxon>
    </lineage>
</organism>
<name>X6MIY4_RETFI</name>
<evidence type="ECO:0000313" key="3">
    <source>
        <dbReference type="Proteomes" id="UP000023152"/>
    </source>
</evidence>
<evidence type="ECO:0000256" key="1">
    <source>
        <dbReference type="SAM" id="MobiDB-lite"/>
    </source>
</evidence>
<feature type="non-terminal residue" evidence="2">
    <location>
        <position position="1"/>
    </location>
</feature>
<feature type="non-terminal residue" evidence="2">
    <location>
        <position position="146"/>
    </location>
</feature>
<protein>
    <submittedName>
        <fullName evidence="2">Uncharacterized protein</fullName>
    </submittedName>
</protein>